<evidence type="ECO:0000313" key="3">
    <source>
        <dbReference type="Proteomes" id="UP000054007"/>
    </source>
</evidence>
<dbReference type="GO" id="GO:0008654">
    <property type="term" value="P:phospholipid biosynthetic process"/>
    <property type="evidence" value="ECO:0007669"/>
    <property type="project" value="TreeGrafter"/>
</dbReference>
<dbReference type="PANTHER" id="PTHR38406">
    <property type="entry name" value="TRANSCRIPTIONAL REPRESSOR OPI1"/>
    <property type="match status" value="1"/>
</dbReference>
<dbReference type="Pfam" id="PF08618">
    <property type="entry name" value="Opi1"/>
    <property type="match status" value="2"/>
</dbReference>
<gene>
    <name evidence="2" type="ORF">CYLTODRAFT_166960</name>
</gene>
<dbReference type="STRING" id="1314674.A0A0D7AXM7"/>
<sequence length="275" mass="29934">MQVDTDRSTTSTCVDSPRQRSPSPARPTSTTSQEVAQRSRWHTVLLEAGGLSAALSEESLRRLRYVLSWLLAATEHLDAQIVLLRDFTLQVDVAKVRRDIVQTVRGAVDVVAKYAGGGALGEGGRQRVRGFVLELPRRWATAMGDTQGPVVERESVSAAGGRARRRTGHHTHNRERGVSAGMESPLASPRIHPTKPQADEAAQRVLTLATESLDMMRGVMSVVKDSLDRADAWVERLGLQRDGVEVADEPAEAEMREEGSVLPPSLSSTRTVSAQ</sequence>
<dbReference type="GO" id="GO:0005634">
    <property type="term" value="C:nucleus"/>
    <property type="evidence" value="ECO:0007669"/>
    <property type="project" value="TreeGrafter"/>
</dbReference>
<dbReference type="InterPro" id="IPR013927">
    <property type="entry name" value="TF_Opi1_Ccg-8"/>
</dbReference>
<evidence type="ECO:0000313" key="2">
    <source>
        <dbReference type="EMBL" id="KIY62715.1"/>
    </source>
</evidence>
<proteinExistence type="predicted"/>
<feature type="compositionally biased region" description="Polar residues" evidence="1">
    <location>
        <begin position="265"/>
        <end position="275"/>
    </location>
</feature>
<dbReference type="OrthoDB" id="2441642at2759"/>
<dbReference type="GO" id="GO:0006357">
    <property type="term" value="P:regulation of transcription by RNA polymerase II"/>
    <property type="evidence" value="ECO:0007669"/>
    <property type="project" value="TreeGrafter"/>
</dbReference>
<keyword evidence="3" id="KW-1185">Reference proteome</keyword>
<dbReference type="GO" id="GO:0030968">
    <property type="term" value="P:endoplasmic reticulum unfolded protein response"/>
    <property type="evidence" value="ECO:0007669"/>
    <property type="project" value="TreeGrafter"/>
</dbReference>
<dbReference type="EMBL" id="KN880755">
    <property type="protein sequence ID" value="KIY62715.1"/>
    <property type="molecule type" value="Genomic_DNA"/>
</dbReference>
<feature type="compositionally biased region" description="Basic residues" evidence="1">
    <location>
        <begin position="162"/>
        <end position="173"/>
    </location>
</feature>
<feature type="region of interest" description="Disordered" evidence="1">
    <location>
        <begin position="248"/>
        <end position="275"/>
    </location>
</feature>
<evidence type="ECO:0008006" key="4">
    <source>
        <dbReference type="Google" id="ProtNLM"/>
    </source>
</evidence>
<protein>
    <recommendedName>
        <fullName evidence="4">Opi1-domain-containing protein</fullName>
    </recommendedName>
</protein>
<dbReference type="PANTHER" id="PTHR38406:SF1">
    <property type="entry name" value="TRANSCRIPTIONAL REPRESSOR OPI1"/>
    <property type="match status" value="1"/>
</dbReference>
<dbReference type="GO" id="GO:0003714">
    <property type="term" value="F:transcription corepressor activity"/>
    <property type="evidence" value="ECO:0007669"/>
    <property type="project" value="InterPro"/>
</dbReference>
<organism evidence="2 3">
    <name type="scientific">Cylindrobasidium torrendii FP15055 ss-10</name>
    <dbReference type="NCBI Taxonomy" id="1314674"/>
    <lineage>
        <taxon>Eukaryota</taxon>
        <taxon>Fungi</taxon>
        <taxon>Dikarya</taxon>
        <taxon>Basidiomycota</taxon>
        <taxon>Agaricomycotina</taxon>
        <taxon>Agaricomycetes</taxon>
        <taxon>Agaricomycetidae</taxon>
        <taxon>Agaricales</taxon>
        <taxon>Marasmiineae</taxon>
        <taxon>Physalacriaceae</taxon>
        <taxon>Cylindrobasidium</taxon>
    </lineage>
</organism>
<dbReference type="GO" id="GO:0005783">
    <property type="term" value="C:endoplasmic reticulum"/>
    <property type="evidence" value="ECO:0007669"/>
    <property type="project" value="TreeGrafter"/>
</dbReference>
<feature type="compositionally biased region" description="Low complexity" evidence="1">
    <location>
        <begin position="19"/>
        <end position="33"/>
    </location>
</feature>
<dbReference type="AlphaFoldDB" id="A0A0D7AXM7"/>
<dbReference type="Proteomes" id="UP000054007">
    <property type="component" value="Unassembled WGS sequence"/>
</dbReference>
<reference evidence="2 3" key="1">
    <citation type="journal article" date="2015" name="Fungal Genet. Biol.">
        <title>Evolution of novel wood decay mechanisms in Agaricales revealed by the genome sequences of Fistulina hepatica and Cylindrobasidium torrendii.</title>
        <authorList>
            <person name="Floudas D."/>
            <person name="Held B.W."/>
            <person name="Riley R."/>
            <person name="Nagy L.G."/>
            <person name="Koehler G."/>
            <person name="Ransdell A.S."/>
            <person name="Younus H."/>
            <person name="Chow J."/>
            <person name="Chiniquy J."/>
            <person name="Lipzen A."/>
            <person name="Tritt A."/>
            <person name="Sun H."/>
            <person name="Haridas S."/>
            <person name="LaButti K."/>
            <person name="Ohm R.A."/>
            <person name="Kues U."/>
            <person name="Blanchette R.A."/>
            <person name="Grigoriev I.V."/>
            <person name="Minto R.E."/>
            <person name="Hibbett D.S."/>
        </authorList>
    </citation>
    <scope>NUCLEOTIDE SEQUENCE [LARGE SCALE GENOMIC DNA]</scope>
    <source>
        <strain evidence="2 3">FP15055 ss-10</strain>
    </source>
</reference>
<feature type="region of interest" description="Disordered" evidence="1">
    <location>
        <begin position="150"/>
        <end position="199"/>
    </location>
</feature>
<name>A0A0D7AXM7_9AGAR</name>
<evidence type="ECO:0000256" key="1">
    <source>
        <dbReference type="SAM" id="MobiDB-lite"/>
    </source>
</evidence>
<accession>A0A0D7AXM7</accession>
<feature type="region of interest" description="Disordered" evidence="1">
    <location>
        <begin position="1"/>
        <end position="36"/>
    </location>
</feature>